<dbReference type="OrthoDB" id="674963at2759"/>
<feature type="region of interest" description="Disordered" evidence="1">
    <location>
        <begin position="248"/>
        <end position="273"/>
    </location>
</feature>
<dbReference type="VEuPathDB" id="TriTrypDB:Tbg972.3.4190"/>
<name>C9ZL68_TRYB9</name>
<dbReference type="Pfam" id="PF04502">
    <property type="entry name" value="Saf4_Yju2"/>
    <property type="match status" value="1"/>
</dbReference>
<accession>C9ZL68</accession>
<dbReference type="GO" id="GO:0071006">
    <property type="term" value="C:U2-type catalytic step 1 spliceosome"/>
    <property type="evidence" value="ECO:0007669"/>
    <property type="project" value="TreeGrafter"/>
</dbReference>
<feature type="compositionally biased region" description="Basic and acidic residues" evidence="1">
    <location>
        <begin position="253"/>
        <end position="269"/>
    </location>
</feature>
<dbReference type="GO" id="GO:0000398">
    <property type="term" value="P:mRNA splicing, via spliceosome"/>
    <property type="evidence" value="ECO:0007669"/>
    <property type="project" value="InterPro"/>
</dbReference>
<protein>
    <recommendedName>
        <fullName evidence="4">Splicing factor YJU2</fullName>
    </recommendedName>
</protein>
<reference evidence="3" key="1">
    <citation type="journal article" date="2010" name="PLoS Negl. Trop. Dis.">
        <title>The genome sequence of Trypanosoma brucei gambiense, causative agent of chronic human african trypanosomiasis.</title>
        <authorList>
            <person name="Jackson A.P."/>
            <person name="Sanders M."/>
            <person name="Berry A."/>
            <person name="McQuillan J."/>
            <person name="Aslett M.A."/>
            <person name="Quail M.A."/>
            <person name="Chukualim B."/>
            <person name="Capewell P."/>
            <person name="MacLeod A."/>
            <person name="Melville S.E."/>
            <person name="Gibson W."/>
            <person name="Barry J.D."/>
            <person name="Berriman M."/>
            <person name="Hertz-Fowler C."/>
        </authorList>
    </citation>
    <scope>NUCLEOTIDE SEQUENCE [LARGE SCALE GENOMIC DNA]</scope>
    <source>
        <strain evidence="3">MHOM/CI/86/DAL972</strain>
    </source>
</reference>
<dbReference type="RefSeq" id="XP_011772367.1">
    <property type="nucleotide sequence ID" value="XM_011774065.1"/>
</dbReference>
<gene>
    <name evidence="2" type="ORF">TbgDal_III4190</name>
</gene>
<sequence>MAKINATYGSGYYLAPDVDYRRLEEQQRLERKRKKVKGEAVSPSERDAIRQTFAMPFNVICLHCNCRIARGAHGYVNRRATDETYMGIRIWELEIRCMFCKGHIYFKTDYETAKLTGGYHCSRNCRRGEGDFYGTNQINEEVKAQRAAEKADEGTVDALERENEVMLQLQERERLVEELVEARAGTEEAQTRDELLQVIRARKQQGALMVGDGIEGEFQSEAKRSAEEEEEEMYQRFEAQLRLWGGEGTSSWREQHDQQQRSGEKKGGGGEEEEVTAALIARYAGAEGKYGNVFVDDSEDSNDDDREGKSVPLPSATTTPLTTSPSTSANEKSNLVSVLRKGSALASLLDD</sequence>
<dbReference type="Proteomes" id="UP000002316">
    <property type="component" value="Chromosome 3"/>
</dbReference>
<organism evidence="2 3">
    <name type="scientific">Trypanosoma brucei gambiense (strain MHOM/CI/86/DAL972)</name>
    <dbReference type="NCBI Taxonomy" id="679716"/>
    <lineage>
        <taxon>Eukaryota</taxon>
        <taxon>Discoba</taxon>
        <taxon>Euglenozoa</taxon>
        <taxon>Kinetoplastea</taxon>
        <taxon>Metakinetoplastina</taxon>
        <taxon>Trypanosomatida</taxon>
        <taxon>Trypanosomatidae</taxon>
        <taxon>Trypanosoma</taxon>
    </lineage>
</organism>
<evidence type="ECO:0008006" key="4">
    <source>
        <dbReference type="Google" id="ProtNLM"/>
    </source>
</evidence>
<evidence type="ECO:0000313" key="2">
    <source>
        <dbReference type="EMBL" id="CBH10077.1"/>
    </source>
</evidence>
<dbReference type="InterPro" id="IPR007590">
    <property type="entry name" value="Saf4/Yju2"/>
</dbReference>
<dbReference type="KEGG" id="tbg:TbgDal_III4190"/>
<evidence type="ECO:0000256" key="1">
    <source>
        <dbReference type="SAM" id="MobiDB-lite"/>
    </source>
</evidence>
<dbReference type="AlphaFoldDB" id="C9ZL68"/>
<proteinExistence type="predicted"/>
<evidence type="ECO:0000313" key="3">
    <source>
        <dbReference type="Proteomes" id="UP000002316"/>
    </source>
</evidence>
<dbReference type="EMBL" id="FN554966">
    <property type="protein sequence ID" value="CBH10077.1"/>
    <property type="molecule type" value="Genomic_DNA"/>
</dbReference>
<feature type="compositionally biased region" description="Low complexity" evidence="1">
    <location>
        <begin position="312"/>
        <end position="329"/>
    </location>
</feature>
<dbReference type="PANTHER" id="PTHR12111:SF1">
    <property type="entry name" value="SPLICING FACTOR YJU2"/>
    <property type="match status" value="1"/>
</dbReference>
<dbReference type="GeneID" id="23859214"/>
<feature type="compositionally biased region" description="Acidic residues" evidence="1">
    <location>
        <begin position="296"/>
        <end position="305"/>
    </location>
</feature>
<dbReference type="PANTHER" id="PTHR12111">
    <property type="entry name" value="SPLICING FACTOR YJU2"/>
    <property type="match status" value="1"/>
</dbReference>
<feature type="region of interest" description="Disordered" evidence="1">
    <location>
        <begin position="292"/>
        <end position="335"/>
    </location>
</feature>